<sequence>MSSRAERPPRFAAVPYTLVFLGVLAGLGVVALYGHQRGLPVIAGSLLAGAVLRAVLPGARAGLLAVRGRVLDVLTLTGLAALILGAPYLMSLISD</sequence>
<keyword evidence="1" id="KW-0472">Membrane</keyword>
<evidence type="ECO:0000313" key="2">
    <source>
        <dbReference type="EMBL" id="RJL23652.1"/>
    </source>
</evidence>
<proteinExistence type="predicted"/>
<dbReference type="EMBL" id="QZEY01000018">
    <property type="protein sequence ID" value="RJL23652.1"/>
    <property type="molecule type" value="Genomic_DNA"/>
</dbReference>
<keyword evidence="1" id="KW-0812">Transmembrane</keyword>
<feature type="transmembrane region" description="Helical" evidence="1">
    <location>
        <begin position="70"/>
        <end position="90"/>
    </location>
</feature>
<evidence type="ECO:0000256" key="1">
    <source>
        <dbReference type="SAM" id="Phobius"/>
    </source>
</evidence>
<keyword evidence="1" id="KW-1133">Transmembrane helix</keyword>
<dbReference type="RefSeq" id="WP_119930441.1">
    <property type="nucleotide sequence ID" value="NZ_QZEY01000018.1"/>
</dbReference>
<dbReference type="OrthoDB" id="4411540at2"/>
<organism evidence="2 3">
    <name type="scientific">Bailinhaonella thermotolerans</name>
    <dbReference type="NCBI Taxonomy" id="1070861"/>
    <lineage>
        <taxon>Bacteria</taxon>
        <taxon>Bacillati</taxon>
        <taxon>Actinomycetota</taxon>
        <taxon>Actinomycetes</taxon>
        <taxon>Streptosporangiales</taxon>
        <taxon>Streptosporangiaceae</taxon>
        <taxon>Bailinhaonella</taxon>
    </lineage>
</organism>
<reference evidence="2 3" key="1">
    <citation type="submission" date="2018-09" db="EMBL/GenBank/DDBJ databases">
        <title>YIM 75507 draft genome.</title>
        <authorList>
            <person name="Tang S."/>
            <person name="Feng Y."/>
        </authorList>
    </citation>
    <scope>NUCLEOTIDE SEQUENCE [LARGE SCALE GENOMIC DNA]</scope>
    <source>
        <strain evidence="2 3">YIM 75507</strain>
    </source>
</reference>
<feature type="transmembrane region" description="Helical" evidence="1">
    <location>
        <begin position="12"/>
        <end position="33"/>
    </location>
</feature>
<comment type="caution">
    <text evidence="2">The sequence shown here is derived from an EMBL/GenBank/DDBJ whole genome shotgun (WGS) entry which is preliminary data.</text>
</comment>
<dbReference type="Proteomes" id="UP000265768">
    <property type="component" value="Unassembled WGS sequence"/>
</dbReference>
<protein>
    <submittedName>
        <fullName evidence="2">DUF3017 domain-containing protein</fullName>
    </submittedName>
</protein>
<dbReference type="AlphaFoldDB" id="A0A3A4AVZ7"/>
<accession>A0A3A4AVZ7</accession>
<gene>
    <name evidence="2" type="ORF">D5H75_32675</name>
</gene>
<dbReference type="InterPro" id="IPR021385">
    <property type="entry name" value="DUF3017"/>
</dbReference>
<dbReference type="Pfam" id="PF11222">
    <property type="entry name" value="DUF3017"/>
    <property type="match status" value="1"/>
</dbReference>
<evidence type="ECO:0000313" key="3">
    <source>
        <dbReference type="Proteomes" id="UP000265768"/>
    </source>
</evidence>
<name>A0A3A4AVZ7_9ACTN</name>
<feature type="transmembrane region" description="Helical" evidence="1">
    <location>
        <begin position="39"/>
        <end position="58"/>
    </location>
</feature>
<keyword evidence="3" id="KW-1185">Reference proteome</keyword>